<evidence type="ECO:0000313" key="3">
    <source>
        <dbReference type="Proteomes" id="UP001139157"/>
    </source>
</evidence>
<accession>A0A9X2EDC3</accession>
<feature type="transmembrane region" description="Helical" evidence="1">
    <location>
        <begin position="20"/>
        <end position="41"/>
    </location>
</feature>
<name>A0A9X2EDC3_9NOCA</name>
<comment type="caution">
    <text evidence="2">The sequence shown here is derived from an EMBL/GenBank/DDBJ whole genome shotgun (WGS) entry which is preliminary data.</text>
</comment>
<reference evidence="2" key="1">
    <citation type="submission" date="2022-06" db="EMBL/GenBank/DDBJ databases">
        <title>Novel species in genus nocardia.</title>
        <authorList>
            <person name="Li F."/>
        </authorList>
    </citation>
    <scope>NUCLEOTIDE SEQUENCE</scope>
    <source>
        <strain evidence="2">CDC141</strain>
    </source>
</reference>
<evidence type="ECO:0000256" key="1">
    <source>
        <dbReference type="SAM" id="Phobius"/>
    </source>
</evidence>
<protein>
    <submittedName>
        <fullName evidence="2">Uncharacterized protein</fullName>
    </submittedName>
</protein>
<organism evidence="2 3">
    <name type="scientific">Nocardia pulmonis</name>
    <dbReference type="NCBI Taxonomy" id="2951408"/>
    <lineage>
        <taxon>Bacteria</taxon>
        <taxon>Bacillati</taxon>
        <taxon>Actinomycetota</taxon>
        <taxon>Actinomycetes</taxon>
        <taxon>Mycobacteriales</taxon>
        <taxon>Nocardiaceae</taxon>
        <taxon>Nocardia</taxon>
    </lineage>
</organism>
<dbReference type="RefSeq" id="WP_251918475.1">
    <property type="nucleotide sequence ID" value="NZ_JAMRXG010000027.1"/>
</dbReference>
<proteinExistence type="predicted"/>
<sequence length="293" mass="30929">MMWDEGFDSVARRDLLIRAVRLAACAGAGALAPGAIALAVARATGPLAAADGFALDTMRAVCVMVFPGPDEWSRVQGVSGAGPGPIEFGGGEFMVGLFDNYLAMGDQLTRPLALAVAQALGELGLPVAPLLGVTPEQGRRIDEALGYLYSDRVLPLSLLMALLLNFCTLLIAPGAVAGPLGSPFARLSLRDKCRVLELIERPLPQLVSIVDRGLPQPLRGSGTGFLRFGGGILLEATAFGVHSELELFDPRTRDVAVRPPSWGLTGYRPDGLVDGQPELIGYYQGRREVPVDA</sequence>
<keyword evidence="1" id="KW-0472">Membrane</keyword>
<dbReference type="AlphaFoldDB" id="A0A9X2EDC3"/>
<keyword evidence="1" id="KW-1133">Transmembrane helix</keyword>
<dbReference type="EMBL" id="JAMRXG010000027">
    <property type="protein sequence ID" value="MCM6778827.1"/>
    <property type="molecule type" value="Genomic_DNA"/>
</dbReference>
<dbReference type="PROSITE" id="PS51318">
    <property type="entry name" value="TAT"/>
    <property type="match status" value="1"/>
</dbReference>
<gene>
    <name evidence="2" type="ORF">NDR86_35645</name>
</gene>
<feature type="transmembrane region" description="Helical" evidence="1">
    <location>
        <begin position="112"/>
        <end position="133"/>
    </location>
</feature>
<dbReference type="InterPro" id="IPR006311">
    <property type="entry name" value="TAT_signal"/>
</dbReference>
<evidence type="ECO:0000313" key="2">
    <source>
        <dbReference type="EMBL" id="MCM6778827.1"/>
    </source>
</evidence>
<dbReference type="Proteomes" id="UP001139157">
    <property type="component" value="Unassembled WGS sequence"/>
</dbReference>
<keyword evidence="3" id="KW-1185">Reference proteome</keyword>
<feature type="transmembrane region" description="Helical" evidence="1">
    <location>
        <begin position="153"/>
        <end position="180"/>
    </location>
</feature>
<keyword evidence="1" id="KW-0812">Transmembrane</keyword>